<organism evidence="1 2">
    <name type="scientific">Caerostris extrusa</name>
    <name type="common">Bark spider</name>
    <name type="synonym">Caerostris bankana</name>
    <dbReference type="NCBI Taxonomy" id="172846"/>
    <lineage>
        <taxon>Eukaryota</taxon>
        <taxon>Metazoa</taxon>
        <taxon>Ecdysozoa</taxon>
        <taxon>Arthropoda</taxon>
        <taxon>Chelicerata</taxon>
        <taxon>Arachnida</taxon>
        <taxon>Araneae</taxon>
        <taxon>Araneomorphae</taxon>
        <taxon>Entelegynae</taxon>
        <taxon>Araneoidea</taxon>
        <taxon>Araneidae</taxon>
        <taxon>Caerostris</taxon>
    </lineage>
</organism>
<dbReference type="AlphaFoldDB" id="A0AAV4Y7V7"/>
<keyword evidence="2" id="KW-1185">Reference proteome</keyword>
<accession>A0AAV4Y7V7</accession>
<dbReference type="EMBL" id="BPLR01018823">
    <property type="protein sequence ID" value="GIZ02516.1"/>
    <property type="molecule type" value="Genomic_DNA"/>
</dbReference>
<dbReference type="Proteomes" id="UP001054945">
    <property type="component" value="Unassembled WGS sequence"/>
</dbReference>
<proteinExistence type="predicted"/>
<sequence length="104" mass="12259">MCESLWGCKPLRISQSIPRWRVMLARVRETKWGDLGGCSKTDDMEQLIMDKDPSFLLSLGYWKERTDTGIFEYQRLHGKVEGFCEHFHQCFLIEDQRAFHCDGI</sequence>
<evidence type="ECO:0000313" key="2">
    <source>
        <dbReference type="Proteomes" id="UP001054945"/>
    </source>
</evidence>
<protein>
    <submittedName>
        <fullName evidence="1">Uncharacterized protein</fullName>
    </submittedName>
</protein>
<reference evidence="1 2" key="1">
    <citation type="submission" date="2021-06" db="EMBL/GenBank/DDBJ databases">
        <title>Caerostris extrusa draft genome.</title>
        <authorList>
            <person name="Kono N."/>
            <person name="Arakawa K."/>
        </authorList>
    </citation>
    <scope>NUCLEOTIDE SEQUENCE [LARGE SCALE GENOMIC DNA]</scope>
</reference>
<name>A0AAV4Y7V7_CAEEX</name>
<comment type="caution">
    <text evidence="1">The sequence shown here is derived from an EMBL/GenBank/DDBJ whole genome shotgun (WGS) entry which is preliminary data.</text>
</comment>
<evidence type="ECO:0000313" key="1">
    <source>
        <dbReference type="EMBL" id="GIZ02516.1"/>
    </source>
</evidence>
<gene>
    <name evidence="1" type="ORF">CEXT_749291</name>
</gene>